<accession>A0AAW1D755</accession>
<dbReference type="EMBL" id="JAPXFL010000005">
    <property type="protein sequence ID" value="KAK9506826.1"/>
    <property type="molecule type" value="Genomic_DNA"/>
</dbReference>
<organism evidence="1 2">
    <name type="scientific">Rhynocoris fuscipes</name>
    <dbReference type="NCBI Taxonomy" id="488301"/>
    <lineage>
        <taxon>Eukaryota</taxon>
        <taxon>Metazoa</taxon>
        <taxon>Ecdysozoa</taxon>
        <taxon>Arthropoda</taxon>
        <taxon>Hexapoda</taxon>
        <taxon>Insecta</taxon>
        <taxon>Pterygota</taxon>
        <taxon>Neoptera</taxon>
        <taxon>Paraneoptera</taxon>
        <taxon>Hemiptera</taxon>
        <taxon>Heteroptera</taxon>
        <taxon>Panheteroptera</taxon>
        <taxon>Cimicomorpha</taxon>
        <taxon>Reduviidae</taxon>
        <taxon>Harpactorinae</taxon>
        <taxon>Harpactorini</taxon>
        <taxon>Rhynocoris</taxon>
    </lineage>
</organism>
<dbReference type="AlphaFoldDB" id="A0AAW1D755"/>
<protein>
    <submittedName>
        <fullName evidence="1">Uncharacterized protein</fullName>
    </submittedName>
</protein>
<evidence type="ECO:0000313" key="1">
    <source>
        <dbReference type="EMBL" id="KAK9506826.1"/>
    </source>
</evidence>
<sequence length="82" mass="9979">MNDYKYHYLFTTFDIESFNMEDFKYNFVNMTAFRIVDLEDLSVKEILKDMERFQTHGSSSAPNNRTRSIEVSHIFLFIYLFR</sequence>
<dbReference type="Gene3D" id="3.40.50.2300">
    <property type="match status" value="1"/>
</dbReference>
<name>A0AAW1D755_9HEMI</name>
<reference evidence="1 2" key="1">
    <citation type="submission" date="2022-12" db="EMBL/GenBank/DDBJ databases">
        <title>Chromosome-level genome assembly of true bugs.</title>
        <authorList>
            <person name="Ma L."/>
            <person name="Li H."/>
        </authorList>
    </citation>
    <scope>NUCLEOTIDE SEQUENCE [LARGE SCALE GENOMIC DNA]</scope>
    <source>
        <strain evidence="1">Lab_2022b</strain>
    </source>
</reference>
<comment type="caution">
    <text evidence="1">The sequence shown here is derived from an EMBL/GenBank/DDBJ whole genome shotgun (WGS) entry which is preliminary data.</text>
</comment>
<evidence type="ECO:0000313" key="2">
    <source>
        <dbReference type="Proteomes" id="UP001461498"/>
    </source>
</evidence>
<gene>
    <name evidence="1" type="ORF">O3M35_008688</name>
</gene>
<proteinExistence type="predicted"/>
<dbReference type="Proteomes" id="UP001461498">
    <property type="component" value="Unassembled WGS sequence"/>
</dbReference>
<keyword evidence="2" id="KW-1185">Reference proteome</keyword>